<evidence type="ECO:0000313" key="1">
    <source>
        <dbReference type="EMBL" id="VDN27369.1"/>
    </source>
</evidence>
<accession>A0A183E5B9</accession>
<dbReference type="OrthoDB" id="10262320at2759"/>
<dbReference type="Gene3D" id="1.20.1420.10">
    <property type="entry name" value="Talin, central domain"/>
    <property type="match status" value="1"/>
</dbReference>
<protein>
    <submittedName>
        <fullName evidence="3">Transposase</fullName>
    </submittedName>
</protein>
<dbReference type="Proteomes" id="UP000271098">
    <property type="component" value="Unassembled WGS sequence"/>
</dbReference>
<dbReference type="EMBL" id="UYRT01083368">
    <property type="protein sequence ID" value="VDN27369.1"/>
    <property type="molecule type" value="Genomic_DNA"/>
</dbReference>
<evidence type="ECO:0000313" key="2">
    <source>
        <dbReference type="Proteomes" id="UP000271098"/>
    </source>
</evidence>
<gene>
    <name evidence="1" type="ORF">GPUH_LOCUS16160</name>
</gene>
<dbReference type="WBParaSite" id="GPUH_0001618201-mRNA-1">
    <property type="protein sequence ID" value="GPUH_0001618201-mRNA-1"/>
    <property type="gene ID" value="GPUH_0001618201"/>
</dbReference>
<sequence>MKMAGKFAVRDVAAALSNLIQATKNASGRSLHDPAMGHLKEAAKVRPVVTAKISFCSLGRIDRKSGIAV</sequence>
<dbReference type="AlphaFoldDB" id="A0A183E5B9"/>
<organism evidence="3">
    <name type="scientific">Gongylonema pulchrum</name>
    <dbReference type="NCBI Taxonomy" id="637853"/>
    <lineage>
        <taxon>Eukaryota</taxon>
        <taxon>Metazoa</taxon>
        <taxon>Ecdysozoa</taxon>
        <taxon>Nematoda</taxon>
        <taxon>Chromadorea</taxon>
        <taxon>Rhabditida</taxon>
        <taxon>Spirurina</taxon>
        <taxon>Spiruromorpha</taxon>
        <taxon>Spiruroidea</taxon>
        <taxon>Gongylonematidae</taxon>
        <taxon>Gongylonema</taxon>
    </lineage>
</organism>
<evidence type="ECO:0000313" key="3">
    <source>
        <dbReference type="WBParaSite" id="GPUH_0001618201-mRNA-1"/>
    </source>
</evidence>
<proteinExistence type="predicted"/>
<name>A0A183E5B9_9BILA</name>
<keyword evidence="2" id="KW-1185">Reference proteome</keyword>
<reference evidence="3" key="1">
    <citation type="submission" date="2016-06" db="UniProtKB">
        <authorList>
            <consortium name="WormBaseParasite"/>
        </authorList>
    </citation>
    <scope>IDENTIFICATION</scope>
</reference>
<reference evidence="1 2" key="2">
    <citation type="submission" date="2018-11" db="EMBL/GenBank/DDBJ databases">
        <authorList>
            <consortium name="Pathogen Informatics"/>
        </authorList>
    </citation>
    <scope>NUCLEOTIDE SEQUENCE [LARGE SCALE GENOMIC DNA]</scope>
</reference>